<keyword evidence="9 15" id="KW-0812">Transmembrane</keyword>
<feature type="compositionally biased region" description="Low complexity" evidence="14">
    <location>
        <begin position="788"/>
        <end position="797"/>
    </location>
</feature>
<gene>
    <name evidence="19" type="primary">ASH1L</name>
    <name evidence="19" type="ORF">HK100_011602</name>
</gene>
<dbReference type="InterPro" id="IPR044669">
    <property type="entry name" value="YneE/VCCN1/2-like"/>
</dbReference>
<dbReference type="GO" id="GO:0032259">
    <property type="term" value="P:methylation"/>
    <property type="evidence" value="ECO:0007669"/>
    <property type="project" value="UniProtKB-KW"/>
</dbReference>
<evidence type="ECO:0000256" key="14">
    <source>
        <dbReference type="SAM" id="MobiDB-lite"/>
    </source>
</evidence>
<feature type="compositionally biased region" description="Basic and acidic residues" evidence="14">
    <location>
        <begin position="412"/>
        <end position="429"/>
    </location>
</feature>
<evidence type="ECO:0000256" key="2">
    <source>
        <dbReference type="ARBA" id="ARBA00004141"/>
    </source>
</evidence>
<feature type="domain" description="Post-SET" evidence="17">
    <location>
        <begin position="1220"/>
        <end position="1236"/>
    </location>
</feature>
<feature type="domain" description="SET" evidence="16">
    <location>
        <begin position="1098"/>
        <end position="1214"/>
    </location>
</feature>
<feature type="region of interest" description="Disordered" evidence="14">
    <location>
        <begin position="626"/>
        <end position="650"/>
    </location>
</feature>
<keyword evidence="8" id="KW-0949">S-adenosyl-L-methionine</keyword>
<evidence type="ECO:0000256" key="13">
    <source>
        <dbReference type="ARBA" id="ARBA00023242"/>
    </source>
</evidence>
<keyword evidence="4" id="KW-0813">Transport</keyword>
<dbReference type="GO" id="GO:0005254">
    <property type="term" value="F:chloride channel activity"/>
    <property type="evidence" value="ECO:0007669"/>
    <property type="project" value="InterPro"/>
</dbReference>
<accession>A0AAD5T2G6</accession>
<evidence type="ECO:0000256" key="4">
    <source>
        <dbReference type="ARBA" id="ARBA00022448"/>
    </source>
</evidence>
<feature type="region of interest" description="Disordered" evidence="14">
    <location>
        <begin position="788"/>
        <end position="843"/>
    </location>
</feature>
<evidence type="ECO:0000256" key="11">
    <source>
        <dbReference type="ARBA" id="ARBA00023065"/>
    </source>
</evidence>
<name>A0AAD5T2G6_9FUNG</name>
<feature type="compositionally biased region" description="Polar residues" evidence="14">
    <location>
        <begin position="436"/>
        <end position="460"/>
    </location>
</feature>
<evidence type="ECO:0000256" key="12">
    <source>
        <dbReference type="ARBA" id="ARBA00023136"/>
    </source>
</evidence>
<evidence type="ECO:0000259" key="16">
    <source>
        <dbReference type="PROSITE" id="PS50280"/>
    </source>
</evidence>
<evidence type="ECO:0000259" key="17">
    <source>
        <dbReference type="PROSITE" id="PS50868"/>
    </source>
</evidence>
<protein>
    <submittedName>
        <fullName evidence="19">Histone-Lysine N-Methyltransferase ash1l</fullName>
    </submittedName>
</protein>
<feature type="compositionally biased region" description="Polar residues" evidence="14">
    <location>
        <begin position="635"/>
        <end position="650"/>
    </location>
</feature>
<organism evidence="19 20">
    <name type="scientific">Physocladia obscura</name>
    <dbReference type="NCBI Taxonomy" id="109957"/>
    <lineage>
        <taxon>Eukaryota</taxon>
        <taxon>Fungi</taxon>
        <taxon>Fungi incertae sedis</taxon>
        <taxon>Chytridiomycota</taxon>
        <taxon>Chytridiomycota incertae sedis</taxon>
        <taxon>Chytridiomycetes</taxon>
        <taxon>Chytridiales</taxon>
        <taxon>Chytriomycetaceae</taxon>
        <taxon>Physocladia</taxon>
    </lineage>
</organism>
<dbReference type="PROSITE" id="PS50868">
    <property type="entry name" value="POST_SET"/>
    <property type="match status" value="1"/>
</dbReference>
<dbReference type="GO" id="GO:0005634">
    <property type="term" value="C:nucleus"/>
    <property type="evidence" value="ECO:0007669"/>
    <property type="project" value="UniProtKB-SubCell"/>
</dbReference>
<comment type="subcellular location">
    <subcellularLocation>
        <location evidence="3">Chromosome</location>
    </subcellularLocation>
    <subcellularLocation>
        <location evidence="2">Membrane</location>
        <topology evidence="2">Multi-pass membrane protein</topology>
    </subcellularLocation>
    <subcellularLocation>
        <location evidence="1">Nucleus</location>
    </subcellularLocation>
</comment>
<feature type="region of interest" description="Disordered" evidence="14">
    <location>
        <begin position="1443"/>
        <end position="1469"/>
    </location>
</feature>
<feature type="compositionally biased region" description="Low complexity" evidence="14">
    <location>
        <begin position="23"/>
        <end position="37"/>
    </location>
</feature>
<evidence type="ECO:0000256" key="10">
    <source>
        <dbReference type="ARBA" id="ARBA00022989"/>
    </source>
</evidence>
<feature type="compositionally biased region" description="Polar residues" evidence="14">
    <location>
        <begin position="1"/>
        <end position="15"/>
    </location>
</feature>
<dbReference type="Pfam" id="PF25539">
    <property type="entry name" value="Bestrophin_2"/>
    <property type="match status" value="1"/>
</dbReference>
<evidence type="ECO:0000313" key="20">
    <source>
        <dbReference type="Proteomes" id="UP001211907"/>
    </source>
</evidence>
<feature type="region of interest" description="Disordered" evidence="14">
    <location>
        <begin position="1"/>
        <end position="37"/>
    </location>
</feature>
<dbReference type="PROSITE" id="PS51215">
    <property type="entry name" value="AWS"/>
    <property type="match status" value="1"/>
</dbReference>
<feature type="transmembrane region" description="Helical" evidence="15">
    <location>
        <begin position="96"/>
        <end position="115"/>
    </location>
</feature>
<keyword evidence="11" id="KW-0406">Ion transport</keyword>
<dbReference type="Gene3D" id="2.170.270.10">
    <property type="entry name" value="SET domain"/>
    <property type="match status" value="1"/>
</dbReference>
<dbReference type="GO" id="GO:0016020">
    <property type="term" value="C:membrane"/>
    <property type="evidence" value="ECO:0007669"/>
    <property type="project" value="UniProtKB-SubCell"/>
</dbReference>
<dbReference type="PROSITE" id="PS50280">
    <property type="entry name" value="SET"/>
    <property type="match status" value="1"/>
</dbReference>
<dbReference type="InterPro" id="IPR001214">
    <property type="entry name" value="SET_dom"/>
</dbReference>
<feature type="transmembrane region" description="Helical" evidence="15">
    <location>
        <begin position="121"/>
        <end position="143"/>
    </location>
</feature>
<dbReference type="InterPro" id="IPR050777">
    <property type="entry name" value="SET2_Histone-Lys_MeTrsfase"/>
</dbReference>
<feature type="domain" description="AWS" evidence="18">
    <location>
        <begin position="1045"/>
        <end position="1095"/>
    </location>
</feature>
<dbReference type="SUPFAM" id="SSF82199">
    <property type="entry name" value="SET domain"/>
    <property type="match status" value="1"/>
</dbReference>
<dbReference type="GO" id="GO:0042054">
    <property type="term" value="F:histone methyltransferase activity"/>
    <property type="evidence" value="ECO:0007669"/>
    <property type="project" value="InterPro"/>
</dbReference>
<evidence type="ECO:0000256" key="1">
    <source>
        <dbReference type="ARBA" id="ARBA00004123"/>
    </source>
</evidence>
<reference evidence="19" key="1">
    <citation type="submission" date="2020-05" db="EMBL/GenBank/DDBJ databases">
        <title>Phylogenomic resolution of chytrid fungi.</title>
        <authorList>
            <person name="Stajich J.E."/>
            <person name="Amses K."/>
            <person name="Simmons R."/>
            <person name="Seto K."/>
            <person name="Myers J."/>
            <person name="Bonds A."/>
            <person name="Quandt C.A."/>
            <person name="Barry K."/>
            <person name="Liu P."/>
            <person name="Grigoriev I."/>
            <person name="Longcore J.E."/>
            <person name="James T.Y."/>
        </authorList>
    </citation>
    <scope>NUCLEOTIDE SEQUENCE</scope>
    <source>
        <strain evidence="19">JEL0513</strain>
    </source>
</reference>
<feature type="region of interest" description="Disordered" evidence="14">
    <location>
        <begin position="407"/>
        <end position="461"/>
    </location>
</feature>
<sequence>MSSTLEVNVLGSSNEAPGKGRRTSTSQASQASRLSRLSAASTTASALVGRLGDVRSTGGLEQPDVPGNTEQAELTNRFRESWLDFLTLRGSVINNIYLPAALFSLWGAVWTAVYLKSGWTVLFPNSQALITVISFVLALILGYRTNAAYDRYWEARKVWSTLVTHSRNLARAIWCSTNTQSNKQFETEKLGAINLILAFAVSTKHYLRDEYGHNYTDLAHLLIHIPKFRPGSGQDTEKINIPVEISLLLTEYVRNAETNKIIDATPKTVMNTCIAGMLECLSNFERIRNTPIPLAYAVHLKHILVLFLLAIPFQIPQVLGWLSIPVMVIASFTLLGIESISNEIEQPFGYDANDLRLNEFCNQLRLELNMLTHSAMDSRDVGKSMPGAPTDIATSGFKRNRELRRVSAQGADRVEQTHVESIEAEDSKTRNKRSKLLNSDKNNGITPPSVRSSARLNLQPSSPPSAIISEYSLSTPPLPALASQTSPASGPSRWFARPYLPTLNLTLFKAPLPHPVAFEKNEKIGKTRIKKNIAAFFHASSGHPPRPLVLFGTGGENENGILGVGALVGWETRGLSMEMAMRAFAIPNEPLHIVNGVGLLSASLRQSASKSVETALKSLNFASPLPDSKSKGNRRNTWTPTSSEPSSNLETTIGRGLFINEIMDSDTARLVSAVFVDELFEYDEDYDSSWSKVVNGLLQVEKGTGEALFGLFEKSKSSSIDNSSSLSIFESKAMTGAEVSNKRLSPHWVSLEKYIHEYSSACGPRGNVRKSASFVTLNRPSLTRLQQQQLNLSSRGSTKGGGSGPQPRQVQSKRPLRKVPSERNPVSERVTFGRRSNSKVNSEVKADVVTKRIYAPGERTREAEAKWDDRYPAMKELYSRKDFLSAGLYSGFLNNSATVSSIPSNDLQSRSNLAFAIPATETIDSVSEKSDDAILKQVSSPCSSSVFTPPSLNSLELSDTDLNIQQQTKPRKQFKFSMPLYHGSTILENEEDFWLPFDLFRFVECVGAGELAPVPQMNSIGARKPDPFIRIKKNIFVDRKPRKDVLPSICSCVLPADGSPACGADCLNRVMQFECMDGKCPTGAACSNRSFQTGETAPNLEICETVGRGFGIRTNEPISKNKLVMEYCGEIVSQQTCLERMDVMYAGATHYYFLNYDKSEVIDGGRKGSDARFVNHSCDPNCRIEKWAMGGEYFVGLFADKDIEAGAEITYDYKFESFGPMKKCLCGGKKCRGFLGLNKNNDGRTDIQALKLATLSTFDPSLMAKDNDSGTKYHSFSFKRSTKSFIQPVAPCLPFVIKVFSGNPFDSGINITYFGGVTPEDTLLTLYKDAASASAAEGAARPRPFLKRNLLNLWLPEFGNVTDKAADSMEKTAPVFLRRTHTRKKHAISLATGKGRVSGIFRRGRSSGGVGRWRRKVAATAAIKRSRGGDIFERLVAKAKEDTIQKGSKDDVDEEAEETKKAKKKSELWSRRSKRGIDEIFRELSGKNEETVKEVILTDAENANSGGTKGKKKQAMGPADVIIKENGRRFSQRLSRQENL</sequence>
<dbReference type="InterPro" id="IPR046341">
    <property type="entry name" value="SET_dom_sf"/>
</dbReference>
<dbReference type="SMART" id="SM00317">
    <property type="entry name" value="SET"/>
    <property type="match status" value="1"/>
</dbReference>
<feature type="region of interest" description="Disordered" evidence="14">
    <location>
        <begin position="1500"/>
        <end position="1540"/>
    </location>
</feature>
<evidence type="ECO:0000256" key="15">
    <source>
        <dbReference type="SAM" id="Phobius"/>
    </source>
</evidence>
<dbReference type="SMART" id="SM00570">
    <property type="entry name" value="AWS"/>
    <property type="match status" value="1"/>
</dbReference>
<keyword evidence="7" id="KW-0808">Transferase</keyword>
<dbReference type="EMBL" id="JADGJH010000738">
    <property type="protein sequence ID" value="KAJ3123434.1"/>
    <property type="molecule type" value="Genomic_DNA"/>
</dbReference>
<dbReference type="InterPro" id="IPR003616">
    <property type="entry name" value="Post-SET_dom"/>
</dbReference>
<evidence type="ECO:0000256" key="8">
    <source>
        <dbReference type="ARBA" id="ARBA00022691"/>
    </source>
</evidence>
<proteinExistence type="predicted"/>
<evidence type="ECO:0000256" key="3">
    <source>
        <dbReference type="ARBA" id="ARBA00004286"/>
    </source>
</evidence>
<keyword evidence="12 15" id="KW-0472">Membrane</keyword>
<evidence type="ECO:0000256" key="9">
    <source>
        <dbReference type="ARBA" id="ARBA00022692"/>
    </source>
</evidence>
<keyword evidence="20" id="KW-1185">Reference proteome</keyword>
<dbReference type="Pfam" id="PF00856">
    <property type="entry name" value="SET"/>
    <property type="match status" value="1"/>
</dbReference>
<keyword evidence="6" id="KW-0489">Methyltransferase</keyword>
<keyword evidence="13" id="KW-0539">Nucleus</keyword>
<evidence type="ECO:0000256" key="6">
    <source>
        <dbReference type="ARBA" id="ARBA00022603"/>
    </source>
</evidence>
<evidence type="ECO:0000256" key="7">
    <source>
        <dbReference type="ARBA" id="ARBA00022679"/>
    </source>
</evidence>
<dbReference type="PANTHER" id="PTHR22884">
    <property type="entry name" value="SET DOMAIN PROTEINS"/>
    <property type="match status" value="1"/>
</dbReference>
<keyword evidence="5" id="KW-0158">Chromosome</keyword>
<comment type="caution">
    <text evidence="19">The sequence shown here is derived from an EMBL/GenBank/DDBJ whole genome shotgun (WGS) entry which is preliminary data.</text>
</comment>
<dbReference type="GO" id="GO:0005694">
    <property type="term" value="C:chromosome"/>
    <property type="evidence" value="ECO:0007669"/>
    <property type="project" value="UniProtKB-SubCell"/>
</dbReference>
<evidence type="ECO:0000259" key="18">
    <source>
        <dbReference type="PROSITE" id="PS51215"/>
    </source>
</evidence>
<dbReference type="Proteomes" id="UP001211907">
    <property type="component" value="Unassembled WGS sequence"/>
</dbReference>
<dbReference type="Pfam" id="PF17907">
    <property type="entry name" value="AWS"/>
    <property type="match status" value="1"/>
</dbReference>
<dbReference type="InterPro" id="IPR006560">
    <property type="entry name" value="AWS_dom"/>
</dbReference>
<keyword evidence="10 15" id="KW-1133">Transmembrane helix</keyword>
<evidence type="ECO:0000313" key="19">
    <source>
        <dbReference type="EMBL" id="KAJ3123434.1"/>
    </source>
</evidence>
<evidence type="ECO:0000256" key="5">
    <source>
        <dbReference type="ARBA" id="ARBA00022454"/>
    </source>
</evidence>